<feature type="transmembrane region" description="Helical" evidence="7">
    <location>
        <begin position="20"/>
        <end position="39"/>
    </location>
</feature>
<feature type="domain" description="Ferric oxidoreductase" evidence="8">
    <location>
        <begin position="52"/>
        <end position="162"/>
    </location>
</feature>
<evidence type="ECO:0000256" key="6">
    <source>
        <dbReference type="ARBA" id="ARBA00023136"/>
    </source>
</evidence>
<dbReference type="NCBIfam" id="NF003833">
    <property type="entry name" value="PRK05419.1-5"/>
    <property type="match status" value="1"/>
</dbReference>
<sequence length="204" mass="23235">MSLTDRVNAFARKLPSWVIYLIYAAPAPVFFYMAATGRMGAEPISALQREYGAIALQLLIIGLCITPLRRHLGVNLLKFRRAFGLLAFFYVVLHLGVWALLDVQSVERVWADIVKRPYITIGMVAFLLMIPLALTSNNRAVRWLGPRWRRLHRLTYGVVLLGAVHFIWLRKGVQIEPLAYLAVILAVLALRVDFKRLIGRWRAA</sequence>
<accession>A0ABW4EKA1</accession>
<feature type="transmembrane region" description="Helical" evidence="7">
    <location>
        <begin position="82"/>
        <end position="101"/>
    </location>
</feature>
<feature type="transmembrane region" description="Helical" evidence="7">
    <location>
        <begin position="177"/>
        <end position="194"/>
    </location>
</feature>
<evidence type="ECO:0000256" key="1">
    <source>
        <dbReference type="ARBA" id="ARBA00004141"/>
    </source>
</evidence>
<keyword evidence="7" id="KW-0249">Electron transport</keyword>
<evidence type="ECO:0000313" key="9">
    <source>
        <dbReference type="EMBL" id="MFD1510448.1"/>
    </source>
</evidence>
<keyword evidence="2 7" id="KW-0813">Transport</keyword>
<evidence type="ECO:0000256" key="3">
    <source>
        <dbReference type="ARBA" id="ARBA00022692"/>
    </source>
</evidence>
<keyword evidence="7" id="KW-0288">FMN</keyword>
<comment type="similarity">
    <text evidence="7">Belongs to the MsrQ family.</text>
</comment>
<keyword evidence="7" id="KW-0479">Metal-binding</keyword>
<keyword evidence="7" id="KW-1003">Cell membrane</keyword>
<protein>
    <recommendedName>
        <fullName evidence="7">Protein-methionine-sulfoxide reductase heme-binding subunit MsrQ</fullName>
    </recommendedName>
    <alternativeName>
        <fullName evidence="7">Flavocytochrome MsrQ</fullName>
    </alternativeName>
</protein>
<keyword evidence="7" id="KW-0285">Flavoprotein</keyword>
<dbReference type="HAMAP" id="MF_01207">
    <property type="entry name" value="MsrQ"/>
    <property type="match status" value="1"/>
</dbReference>
<comment type="cofactor">
    <cofactor evidence="7">
        <name>FMN</name>
        <dbReference type="ChEBI" id="CHEBI:58210"/>
    </cofactor>
    <text evidence="7">Binds 1 FMN per subunit.</text>
</comment>
<organism evidence="9 10">
    <name type="scientific">Lacimonas salitolerans</name>
    <dbReference type="NCBI Taxonomy" id="1323750"/>
    <lineage>
        <taxon>Bacteria</taxon>
        <taxon>Pseudomonadati</taxon>
        <taxon>Pseudomonadota</taxon>
        <taxon>Alphaproteobacteria</taxon>
        <taxon>Rhodobacterales</taxon>
        <taxon>Paracoccaceae</taxon>
        <taxon>Lacimonas</taxon>
    </lineage>
</organism>
<keyword evidence="6 7" id="KW-0472">Membrane</keyword>
<comment type="function">
    <text evidence="7">Part of the MsrPQ system that repairs oxidized periplasmic proteins containing methionine sulfoxide residues (Met-O), using respiratory chain electrons. Thus protects these proteins from oxidative-stress damage caused by reactive species of oxygen and chlorine generated by the host defense mechanisms. MsrPQ is essential for the maintenance of envelope integrity under bleach stress, rescuing a wide series of structurally unrelated periplasmic proteins from methionine oxidation. MsrQ provides electrons for reduction to the reductase catalytic subunit MsrP, using the quinone pool of the respiratory chain.</text>
</comment>
<dbReference type="Pfam" id="PF01794">
    <property type="entry name" value="Ferric_reduct"/>
    <property type="match status" value="1"/>
</dbReference>
<comment type="caution">
    <text evidence="9">The sequence shown here is derived from an EMBL/GenBank/DDBJ whole genome shotgun (WGS) entry which is preliminary data.</text>
</comment>
<evidence type="ECO:0000256" key="5">
    <source>
        <dbReference type="ARBA" id="ARBA00023004"/>
    </source>
</evidence>
<evidence type="ECO:0000256" key="4">
    <source>
        <dbReference type="ARBA" id="ARBA00022989"/>
    </source>
</evidence>
<proteinExistence type="inferred from homology"/>
<evidence type="ECO:0000256" key="7">
    <source>
        <dbReference type="HAMAP-Rule" id="MF_01207"/>
    </source>
</evidence>
<keyword evidence="3 7" id="KW-0812">Transmembrane</keyword>
<dbReference type="InterPro" id="IPR022837">
    <property type="entry name" value="MsrQ-like"/>
</dbReference>
<evidence type="ECO:0000259" key="8">
    <source>
        <dbReference type="Pfam" id="PF01794"/>
    </source>
</evidence>
<evidence type="ECO:0000313" key="10">
    <source>
        <dbReference type="Proteomes" id="UP001597186"/>
    </source>
</evidence>
<dbReference type="RefSeq" id="WP_379916636.1">
    <property type="nucleotide sequence ID" value="NZ_JBHUDD010000106.1"/>
</dbReference>
<feature type="transmembrane region" description="Helical" evidence="7">
    <location>
        <begin position="154"/>
        <end position="171"/>
    </location>
</feature>
<keyword evidence="7" id="KW-0349">Heme</keyword>
<dbReference type="PANTHER" id="PTHR36964:SF1">
    <property type="entry name" value="PROTEIN-METHIONINE-SULFOXIDE REDUCTASE HEME-BINDING SUBUNIT MSRQ"/>
    <property type="match status" value="1"/>
</dbReference>
<dbReference type="Proteomes" id="UP001597186">
    <property type="component" value="Unassembled WGS sequence"/>
</dbReference>
<comment type="subcellular location">
    <subcellularLocation>
        <location evidence="7">Cell membrane</location>
        <topology evidence="7">Multi-pass membrane protein</topology>
    </subcellularLocation>
    <subcellularLocation>
        <location evidence="1">Membrane</location>
        <topology evidence="1">Multi-pass membrane protein</topology>
    </subcellularLocation>
</comment>
<comment type="subunit">
    <text evidence="7">Heterodimer of a catalytic subunit (MsrP) and a heme-binding subunit (MsrQ).</text>
</comment>
<dbReference type="PANTHER" id="PTHR36964">
    <property type="entry name" value="PROTEIN-METHIONINE-SULFOXIDE REDUCTASE HEME-BINDING SUBUNIT MSRQ"/>
    <property type="match status" value="1"/>
</dbReference>
<keyword evidence="5 7" id="KW-0408">Iron</keyword>
<reference evidence="10" key="1">
    <citation type="journal article" date="2019" name="Int. J. Syst. Evol. Microbiol.">
        <title>The Global Catalogue of Microorganisms (GCM) 10K type strain sequencing project: providing services to taxonomists for standard genome sequencing and annotation.</title>
        <authorList>
            <consortium name="The Broad Institute Genomics Platform"/>
            <consortium name="The Broad Institute Genome Sequencing Center for Infectious Disease"/>
            <person name="Wu L."/>
            <person name="Ma J."/>
        </authorList>
    </citation>
    <scope>NUCLEOTIDE SEQUENCE [LARGE SCALE GENOMIC DNA]</scope>
    <source>
        <strain evidence="10">CGMCC 1.12477</strain>
    </source>
</reference>
<feature type="transmembrane region" description="Helical" evidence="7">
    <location>
        <begin position="51"/>
        <end position="70"/>
    </location>
</feature>
<evidence type="ECO:0000256" key="2">
    <source>
        <dbReference type="ARBA" id="ARBA00022448"/>
    </source>
</evidence>
<keyword evidence="10" id="KW-1185">Reference proteome</keyword>
<gene>
    <name evidence="7 9" type="primary">msrQ</name>
    <name evidence="9" type="ORF">ACFTOW_13685</name>
</gene>
<dbReference type="InterPro" id="IPR013130">
    <property type="entry name" value="Fe3_Rdtase_TM_dom"/>
</dbReference>
<feature type="transmembrane region" description="Helical" evidence="7">
    <location>
        <begin position="113"/>
        <end position="134"/>
    </location>
</feature>
<keyword evidence="4 7" id="KW-1133">Transmembrane helix</keyword>
<dbReference type="EMBL" id="JBHUDD010000106">
    <property type="protein sequence ID" value="MFD1510448.1"/>
    <property type="molecule type" value="Genomic_DNA"/>
</dbReference>
<comment type="cofactor">
    <cofactor evidence="7">
        <name>heme b</name>
        <dbReference type="ChEBI" id="CHEBI:60344"/>
    </cofactor>
    <text evidence="7">Binds 1 heme b (iron(II)-protoporphyrin IX) group per subunit.</text>
</comment>
<name>A0ABW4EKA1_9RHOB</name>